<evidence type="ECO:0000313" key="1">
    <source>
        <dbReference type="EMBL" id="MCS4532937.1"/>
    </source>
</evidence>
<dbReference type="RefSeq" id="WP_259290755.1">
    <property type="nucleotide sequence ID" value="NZ_JANUXW010000001.1"/>
</dbReference>
<evidence type="ECO:0000313" key="2">
    <source>
        <dbReference type="Proteomes" id="UP001166947"/>
    </source>
</evidence>
<reference evidence="1" key="1">
    <citation type="submission" date="2022-08" db="EMBL/GenBank/DDBJ databases">
        <authorList>
            <person name="Volokhov D.V."/>
            <person name="Furtak V.A."/>
            <person name="Zagorodnyaya T.A."/>
        </authorList>
    </citation>
    <scope>NUCLEOTIDE SEQUENCE</scope>
    <source>
        <strain evidence="1">CSL10203-ORH2</strain>
    </source>
</reference>
<reference evidence="1" key="2">
    <citation type="journal article" date="2023" name="Curr. Microbiol.">
        <title>Neisseria montereyensis sp. nov., Isolated from Oropharynx of California Sea Lion (Zalophus californianus): Genomic, Phylogenetic, and Phenotypic Study.</title>
        <authorList>
            <person name="Volokhov D.V."/>
            <person name="Zagorodnyaya T.A."/>
            <person name="Furtak V.A."/>
            <person name="Nattanmai G."/>
            <person name="Randall L."/>
            <person name="Jose S."/>
            <person name="Gao Y."/>
            <person name="Gulland F.M."/>
            <person name="Eisenberg T."/>
            <person name="Delmonte P."/>
            <person name="Blom J."/>
            <person name="Mitchell K.K."/>
        </authorList>
    </citation>
    <scope>NUCLEOTIDE SEQUENCE</scope>
    <source>
        <strain evidence="1">CSL10203-ORH2</strain>
    </source>
</reference>
<gene>
    <name evidence="1" type="ORF">NXS09_01300</name>
</gene>
<name>A0ABT2F9W6_9NEIS</name>
<organism evidence="1 2">
    <name type="scientific">Neisseria montereyensis</name>
    <dbReference type="NCBI Taxonomy" id="2973938"/>
    <lineage>
        <taxon>Bacteria</taxon>
        <taxon>Pseudomonadati</taxon>
        <taxon>Pseudomonadota</taxon>
        <taxon>Betaproteobacteria</taxon>
        <taxon>Neisseriales</taxon>
        <taxon>Neisseriaceae</taxon>
        <taxon>Neisseria</taxon>
    </lineage>
</organism>
<dbReference type="EMBL" id="JANUXW010000001">
    <property type="protein sequence ID" value="MCS4532937.1"/>
    <property type="molecule type" value="Genomic_DNA"/>
</dbReference>
<proteinExistence type="predicted"/>
<keyword evidence="2" id="KW-1185">Reference proteome</keyword>
<accession>A0ABT2F9W6</accession>
<comment type="caution">
    <text evidence="1">The sequence shown here is derived from an EMBL/GenBank/DDBJ whole genome shotgun (WGS) entry which is preliminary data.</text>
</comment>
<protein>
    <submittedName>
        <fullName evidence="1">Uncharacterized protein</fullName>
    </submittedName>
</protein>
<sequence length="79" mass="9005">MLGAVGRGGLYIRPLFDLVFYKIKRLLCRVRAIGGEWLAEQMGRHGRIYNPPLHGCFDWAGMNGFRRPSEKIGWPSEKG</sequence>
<dbReference type="Proteomes" id="UP001166947">
    <property type="component" value="Unassembled WGS sequence"/>
</dbReference>